<dbReference type="EMBL" id="FQ790320">
    <property type="protein sequence ID" value="CCD49594.1"/>
    <property type="molecule type" value="Genomic_DNA"/>
</dbReference>
<gene>
    <name evidence="2" type="ORF">BofuT4_P097020.1</name>
</gene>
<evidence type="ECO:0000256" key="1">
    <source>
        <dbReference type="SAM" id="MobiDB-lite"/>
    </source>
</evidence>
<accession>G2YCU6</accession>
<proteinExistence type="predicted"/>
<organism evidence="2 3">
    <name type="scientific">Botryotinia fuckeliana (strain T4)</name>
    <name type="common">Noble rot fungus</name>
    <name type="synonym">Botrytis cinerea</name>
    <dbReference type="NCBI Taxonomy" id="999810"/>
    <lineage>
        <taxon>Eukaryota</taxon>
        <taxon>Fungi</taxon>
        <taxon>Dikarya</taxon>
        <taxon>Ascomycota</taxon>
        <taxon>Pezizomycotina</taxon>
        <taxon>Leotiomycetes</taxon>
        <taxon>Helotiales</taxon>
        <taxon>Sclerotiniaceae</taxon>
        <taxon>Botrytis</taxon>
    </lineage>
</organism>
<sequence length="149" mass="16537">MFSFHVNDGTRLALTGTGDKMSSSAQGTLGEPFPSRYVTTDRRRMVRTSHINRTTYIPPSEPTKSQLVLGSLQHLVDGSGKKEGQHNHCVLSFTSWLAYWIGSCAFGVEQPSHHSTSQELVANRKDKIGDRAALDPNLLMTKIRSSYRS</sequence>
<dbReference type="HOGENOM" id="CLU_1749357_0_0_1"/>
<reference evidence="3" key="1">
    <citation type="journal article" date="2011" name="PLoS Genet.">
        <title>Genomic analysis of the necrotrophic fungal pathogens Sclerotinia sclerotiorum and Botrytis cinerea.</title>
        <authorList>
            <person name="Amselem J."/>
            <person name="Cuomo C.A."/>
            <person name="van Kan J.A."/>
            <person name="Viaud M."/>
            <person name="Benito E.P."/>
            <person name="Couloux A."/>
            <person name="Coutinho P.M."/>
            <person name="de Vries R.P."/>
            <person name="Dyer P.S."/>
            <person name="Fillinger S."/>
            <person name="Fournier E."/>
            <person name="Gout L."/>
            <person name="Hahn M."/>
            <person name="Kohn L."/>
            <person name="Lapalu N."/>
            <person name="Plummer K.M."/>
            <person name="Pradier J.M."/>
            <person name="Quevillon E."/>
            <person name="Sharon A."/>
            <person name="Simon A."/>
            <person name="ten Have A."/>
            <person name="Tudzynski B."/>
            <person name="Tudzynski P."/>
            <person name="Wincker P."/>
            <person name="Andrew M."/>
            <person name="Anthouard V."/>
            <person name="Beever R.E."/>
            <person name="Beffa R."/>
            <person name="Benoit I."/>
            <person name="Bouzid O."/>
            <person name="Brault B."/>
            <person name="Chen Z."/>
            <person name="Choquer M."/>
            <person name="Collemare J."/>
            <person name="Cotton P."/>
            <person name="Danchin E.G."/>
            <person name="Da Silva C."/>
            <person name="Gautier A."/>
            <person name="Giraud C."/>
            <person name="Giraud T."/>
            <person name="Gonzalez C."/>
            <person name="Grossetete S."/>
            <person name="Guldener U."/>
            <person name="Henrissat B."/>
            <person name="Howlett B.J."/>
            <person name="Kodira C."/>
            <person name="Kretschmer M."/>
            <person name="Lappartient A."/>
            <person name="Leroch M."/>
            <person name="Levis C."/>
            <person name="Mauceli E."/>
            <person name="Neuveglise C."/>
            <person name="Oeser B."/>
            <person name="Pearson M."/>
            <person name="Poulain J."/>
            <person name="Poussereau N."/>
            <person name="Quesneville H."/>
            <person name="Rascle C."/>
            <person name="Schumacher J."/>
            <person name="Segurens B."/>
            <person name="Sexton A."/>
            <person name="Silva E."/>
            <person name="Sirven C."/>
            <person name="Soanes D.M."/>
            <person name="Talbot N.J."/>
            <person name="Templeton M."/>
            <person name="Yandava C."/>
            <person name="Yarden O."/>
            <person name="Zeng Q."/>
            <person name="Rollins J.A."/>
            <person name="Lebrun M.H."/>
            <person name="Dickman M."/>
        </authorList>
    </citation>
    <scope>NUCLEOTIDE SEQUENCE [LARGE SCALE GENOMIC DNA]</scope>
    <source>
        <strain evidence="3">T4</strain>
    </source>
</reference>
<feature type="region of interest" description="Disordered" evidence="1">
    <location>
        <begin position="15"/>
        <end position="36"/>
    </location>
</feature>
<dbReference type="InParanoid" id="G2YCU6"/>
<dbReference type="Proteomes" id="UP000008177">
    <property type="component" value="Unplaced contigs"/>
</dbReference>
<name>G2YCU6_BOTF4</name>
<evidence type="ECO:0000313" key="3">
    <source>
        <dbReference type="Proteomes" id="UP000008177"/>
    </source>
</evidence>
<protein>
    <submittedName>
        <fullName evidence="2">Uncharacterized protein</fullName>
    </submittedName>
</protein>
<evidence type="ECO:0000313" key="2">
    <source>
        <dbReference type="EMBL" id="CCD49594.1"/>
    </source>
</evidence>
<dbReference type="AlphaFoldDB" id="G2YCU6"/>